<organism evidence="1 2">
    <name type="scientific">Rangifer tarandus platyrhynchus</name>
    <name type="common">Svalbard reindeer</name>
    <dbReference type="NCBI Taxonomy" id="3082113"/>
    <lineage>
        <taxon>Eukaryota</taxon>
        <taxon>Metazoa</taxon>
        <taxon>Chordata</taxon>
        <taxon>Craniata</taxon>
        <taxon>Vertebrata</taxon>
        <taxon>Euteleostomi</taxon>
        <taxon>Mammalia</taxon>
        <taxon>Eutheria</taxon>
        <taxon>Laurasiatheria</taxon>
        <taxon>Artiodactyla</taxon>
        <taxon>Ruminantia</taxon>
        <taxon>Pecora</taxon>
        <taxon>Cervidae</taxon>
        <taxon>Odocoileinae</taxon>
        <taxon>Rangifer</taxon>
    </lineage>
</organism>
<evidence type="ECO:0000313" key="1">
    <source>
        <dbReference type="EMBL" id="CAM9691432.1"/>
    </source>
</evidence>
<gene>
    <name evidence="1" type="ORF">MRATA1EN22A_LOCUS6092</name>
</gene>
<name>A0AC59YH42_RANTA</name>
<dbReference type="Proteomes" id="UP001162501">
    <property type="component" value="Chromosome 15"/>
</dbReference>
<protein>
    <submittedName>
        <fullName evidence="1">Uncharacterized protein</fullName>
    </submittedName>
</protein>
<sequence length="141" mass="15435">MRTASLQPRRLWHCCNQCTVVHDFSAHLGGIASQISETWESARDRAGKALWRGWCFVRSPRTPNASVIGLTLPGTLGVCSPFLHCVPWVGGLPGIRNPAWIFGDHKNRCSRHSPQCPVCSAVCRQSFCLKGGSHLPDLTAS</sequence>
<reference evidence="1" key="2">
    <citation type="submission" date="2025-03" db="EMBL/GenBank/DDBJ databases">
        <authorList>
            <consortium name="ELIXIR-Norway"/>
            <consortium name="Elixir Norway"/>
        </authorList>
    </citation>
    <scope>NUCLEOTIDE SEQUENCE</scope>
</reference>
<accession>A0AC59YH42</accession>
<proteinExistence type="predicted"/>
<dbReference type="EMBL" id="OX596099">
    <property type="protein sequence ID" value="CAM9691432.1"/>
    <property type="molecule type" value="Genomic_DNA"/>
</dbReference>
<evidence type="ECO:0000313" key="2">
    <source>
        <dbReference type="Proteomes" id="UP001162501"/>
    </source>
</evidence>
<reference evidence="1" key="1">
    <citation type="submission" date="2023-05" db="EMBL/GenBank/DDBJ databases">
        <authorList>
            <consortium name="ELIXIR-Norway"/>
        </authorList>
    </citation>
    <scope>NUCLEOTIDE SEQUENCE</scope>
</reference>